<evidence type="ECO:0000256" key="1">
    <source>
        <dbReference type="SAM" id="SignalP"/>
    </source>
</evidence>
<name>A0AAU7KSQ6_9GAMM</name>
<reference evidence="2" key="1">
    <citation type="submission" date="2022-06" db="EMBL/GenBank/DDBJ databases">
        <title>A novel DMS-producing enzyme.</title>
        <authorList>
            <person name="Zhang Y."/>
        </authorList>
    </citation>
    <scope>NUCLEOTIDE SEQUENCE</scope>
    <source>
        <strain evidence="2">H10-59</strain>
    </source>
</reference>
<organism evidence="2">
    <name type="scientific">Halomonas sp. H10-59</name>
    <dbReference type="NCBI Taxonomy" id="2950874"/>
    <lineage>
        <taxon>Bacteria</taxon>
        <taxon>Pseudomonadati</taxon>
        <taxon>Pseudomonadota</taxon>
        <taxon>Gammaproteobacteria</taxon>
        <taxon>Oceanospirillales</taxon>
        <taxon>Halomonadaceae</taxon>
        <taxon>Halomonas</taxon>
    </lineage>
</organism>
<accession>A0AAU7KSQ6</accession>
<dbReference type="AlphaFoldDB" id="A0AAU7KSQ6"/>
<proteinExistence type="predicted"/>
<gene>
    <name evidence="2" type="ORF">NFG57_18055</name>
</gene>
<evidence type="ECO:0008006" key="3">
    <source>
        <dbReference type="Google" id="ProtNLM"/>
    </source>
</evidence>
<feature type="signal peptide" evidence="1">
    <location>
        <begin position="1"/>
        <end position="22"/>
    </location>
</feature>
<dbReference type="PROSITE" id="PS51257">
    <property type="entry name" value="PROKAR_LIPOPROTEIN"/>
    <property type="match status" value="1"/>
</dbReference>
<keyword evidence="1" id="KW-0732">Signal</keyword>
<evidence type="ECO:0000313" key="2">
    <source>
        <dbReference type="EMBL" id="XBO74691.1"/>
    </source>
</evidence>
<dbReference type="EMBL" id="CP098828">
    <property type="protein sequence ID" value="XBO74691.1"/>
    <property type="molecule type" value="Genomic_DNA"/>
</dbReference>
<feature type="chain" id="PRO_5043862663" description="Flagellar biosynthesis protein" evidence="1">
    <location>
        <begin position="23"/>
        <end position="215"/>
    </location>
</feature>
<sequence>MKRIMLAAIIVAAALLQGCATSRSTVDVQTPDTGTVSQAHTGPSLYIRNVTDQRHFEEAPRSADIPSLGFEGAEAATDELKSRAIGRKRNGYGKALGDVLLPEDKTITELVRVYASEGFEDAGWNVVNSADASDDVTTVDIGVTRFWTWVKPGFWAIALNTDIETEFTFSDARQLEPIHAHLKDRMQMVVDSDWATSNQLTLESYRQAIAQKARP</sequence>
<protein>
    <recommendedName>
        <fullName evidence="3">Flagellar biosynthesis protein</fullName>
    </recommendedName>
</protein>
<dbReference type="RefSeq" id="WP_348814908.1">
    <property type="nucleotide sequence ID" value="NZ_CP098828.1"/>
</dbReference>